<gene>
    <name evidence="1" type="ORF">HNR23_003519</name>
</gene>
<dbReference type="EMBL" id="JACHDS010000001">
    <property type="protein sequence ID" value="MBB6173459.1"/>
    <property type="molecule type" value="Genomic_DNA"/>
</dbReference>
<comment type="caution">
    <text evidence="1">The sequence shown here is derived from an EMBL/GenBank/DDBJ whole genome shotgun (WGS) entry which is preliminary data.</text>
</comment>
<evidence type="ECO:0000313" key="2">
    <source>
        <dbReference type="Proteomes" id="UP000546642"/>
    </source>
</evidence>
<proteinExistence type="predicted"/>
<sequence length="216" mass="23075">MTEDAGGRRRSATGLVVLGTVLAAGCTPPHVDTLPGLAQPVASSTDGVRLESGDQPYAYRNLIHFVLPQGWSSTRSDDCLTPPGDVDALAENCPITALRIVPGAARQGLIDPEGDDLARRDGWERPWTACPDGEVVEGEEPETVTALGRRGFTALSGERVESAAWILSCGGDRFDTRVWYVPEVDLELSVAAITDAGLSDDYDAIARSMDLSRYTD</sequence>
<protein>
    <submittedName>
        <fullName evidence="1">Uncharacterized protein</fullName>
    </submittedName>
</protein>
<dbReference type="RefSeq" id="WP_184076861.1">
    <property type="nucleotide sequence ID" value="NZ_JACHDS010000001.1"/>
</dbReference>
<keyword evidence="2" id="KW-1185">Reference proteome</keyword>
<name>A0A7W9YK09_9ACTN</name>
<reference evidence="1 2" key="1">
    <citation type="submission" date="2020-08" db="EMBL/GenBank/DDBJ databases">
        <title>Sequencing the genomes of 1000 actinobacteria strains.</title>
        <authorList>
            <person name="Klenk H.-P."/>
        </authorList>
    </citation>
    <scope>NUCLEOTIDE SEQUENCE [LARGE SCALE GENOMIC DNA]</scope>
    <source>
        <strain evidence="1 2">DSM 46659</strain>
    </source>
</reference>
<accession>A0A7W9YK09</accession>
<organism evidence="1 2">
    <name type="scientific">Nocardiopsis mwathae</name>
    <dbReference type="NCBI Taxonomy" id="1472723"/>
    <lineage>
        <taxon>Bacteria</taxon>
        <taxon>Bacillati</taxon>
        <taxon>Actinomycetota</taxon>
        <taxon>Actinomycetes</taxon>
        <taxon>Streptosporangiales</taxon>
        <taxon>Nocardiopsidaceae</taxon>
        <taxon>Nocardiopsis</taxon>
    </lineage>
</organism>
<dbReference type="Proteomes" id="UP000546642">
    <property type="component" value="Unassembled WGS sequence"/>
</dbReference>
<evidence type="ECO:0000313" key="1">
    <source>
        <dbReference type="EMBL" id="MBB6173459.1"/>
    </source>
</evidence>
<dbReference type="AlphaFoldDB" id="A0A7W9YK09"/>